<evidence type="ECO:0000313" key="1">
    <source>
        <dbReference type="EMBL" id="CAL5130810.1"/>
    </source>
</evidence>
<dbReference type="Gene3D" id="3.40.50.1820">
    <property type="entry name" value="alpha/beta hydrolase"/>
    <property type="match status" value="1"/>
</dbReference>
<gene>
    <name evidence="1" type="ORF">CDAUBV1_LOCUS3032</name>
</gene>
<organism evidence="1 2">
    <name type="scientific">Calicophoron daubneyi</name>
    <name type="common">Rumen fluke</name>
    <name type="synonym">Paramphistomum daubneyi</name>
    <dbReference type="NCBI Taxonomy" id="300641"/>
    <lineage>
        <taxon>Eukaryota</taxon>
        <taxon>Metazoa</taxon>
        <taxon>Spiralia</taxon>
        <taxon>Lophotrochozoa</taxon>
        <taxon>Platyhelminthes</taxon>
        <taxon>Trematoda</taxon>
        <taxon>Digenea</taxon>
        <taxon>Plagiorchiida</taxon>
        <taxon>Pronocephalata</taxon>
        <taxon>Paramphistomoidea</taxon>
        <taxon>Paramphistomidae</taxon>
        <taxon>Calicophoron</taxon>
    </lineage>
</organism>
<name>A0AAV2T291_CALDB</name>
<dbReference type="Gene3D" id="3.40.225.10">
    <property type="entry name" value="Class II aldolase/adducin N-terminal domain"/>
    <property type="match status" value="1"/>
</dbReference>
<proteinExistence type="predicted"/>
<dbReference type="SUPFAM" id="SSF53474">
    <property type="entry name" value="alpha/beta-Hydrolases"/>
    <property type="match status" value="1"/>
</dbReference>
<accession>A0AAV2T291</accession>
<dbReference type="AlphaFoldDB" id="A0AAV2T291"/>
<dbReference type="PANTHER" id="PTHR12277:SF81">
    <property type="entry name" value="PROTEIN ABHD13"/>
    <property type="match status" value="1"/>
</dbReference>
<dbReference type="PANTHER" id="PTHR12277">
    <property type="entry name" value="ALPHA/BETA HYDROLASE DOMAIN-CONTAINING PROTEIN"/>
    <property type="match status" value="1"/>
</dbReference>
<comment type="caution">
    <text evidence="1">The sequence shown here is derived from an EMBL/GenBank/DDBJ whole genome shotgun (WGS) entry which is preliminary data.</text>
</comment>
<protein>
    <submittedName>
        <fullName evidence="1">Uncharacterized protein</fullName>
    </submittedName>
</protein>
<evidence type="ECO:0000313" key="2">
    <source>
        <dbReference type="Proteomes" id="UP001497525"/>
    </source>
</evidence>
<dbReference type="GO" id="GO:0008474">
    <property type="term" value="F:palmitoyl-(protein) hydrolase activity"/>
    <property type="evidence" value="ECO:0007669"/>
    <property type="project" value="TreeGrafter"/>
</dbReference>
<dbReference type="InterPro" id="IPR029058">
    <property type="entry name" value="AB_hydrolase_fold"/>
</dbReference>
<dbReference type="GO" id="GO:0005886">
    <property type="term" value="C:plasma membrane"/>
    <property type="evidence" value="ECO:0007669"/>
    <property type="project" value="TreeGrafter"/>
</dbReference>
<reference evidence="1" key="1">
    <citation type="submission" date="2024-06" db="EMBL/GenBank/DDBJ databases">
        <authorList>
            <person name="Liu X."/>
            <person name="Lenzi L."/>
            <person name="Haldenby T S."/>
            <person name="Uol C."/>
        </authorList>
    </citation>
    <scope>NUCLEOTIDE SEQUENCE</scope>
</reference>
<dbReference type="GO" id="GO:0010008">
    <property type="term" value="C:endosome membrane"/>
    <property type="evidence" value="ECO:0007669"/>
    <property type="project" value="TreeGrafter"/>
</dbReference>
<sequence>MPPLASYQLVPVKDNDKEKLSPTFAPFLKESFIHFSPSDTEVTVATTRKGSKIAIVYRHLNPSTKLALLLSHGNAADLGSMINFMHELGSKLGVNMRCYDYSGYGASTGKPLEKNLYADAECALSVWKTKFSVPPGSDNSLRTEYRHCTNRVAAVALHSPLMSGLRVSFPRLKRDYRGDVFSNVVCAPRIVSPALVIHGILVDETERSNIQSDPGPKAVIFFLRNHDVAIAASSVPEIWYLLKRVAAACQTQMHMLQLMGEINVLAELKET</sequence>
<dbReference type="InterPro" id="IPR036409">
    <property type="entry name" value="Aldolase_II/adducin_N_sf"/>
</dbReference>
<dbReference type="EMBL" id="CAXLJL010000075">
    <property type="protein sequence ID" value="CAL5130810.1"/>
    <property type="molecule type" value="Genomic_DNA"/>
</dbReference>
<dbReference type="Proteomes" id="UP001497525">
    <property type="component" value="Unassembled WGS sequence"/>
</dbReference>